<dbReference type="AlphaFoldDB" id="A0A427XY66"/>
<name>A0A427XY66_9TREE</name>
<feature type="compositionally biased region" description="Low complexity" evidence="2">
    <location>
        <begin position="34"/>
        <end position="51"/>
    </location>
</feature>
<accession>A0A427XY66</accession>
<evidence type="ECO:0000313" key="3">
    <source>
        <dbReference type="EMBL" id="RSH83762.1"/>
    </source>
</evidence>
<proteinExistence type="predicted"/>
<feature type="region of interest" description="Disordered" evidence="2">
    <location>
        <begin position="24"/>
        <end position="55"/>
    </location>
</feature>
<dbReference type="PANTHER" id="PTHR31668:SF30">
    <property type="entry name" value="ZN(II)2CYS6 TRANSCRIPTION FACTOR (EUROFUNG)"/>
    <property type="match status" value="1"/>
</dbReference>
<evidence type="ECO:0008006" key="5">
    <source>
        <dbReference type="Google" id="ProtNLM"/>
    </source>
</evidence>
<evidence type="ECO:0000256" key="1">
    <source>
        <dbReference type="ARBA" id="ARBA00023242"/>
    </source>
</evidence>
<evidence type="ECO:0000313" key="4">
    <source>
        <dbReference type="Proteomes" id="UP000279259"/>
    </source>
</evidence>
<evidence type="ECO:0000256" key="2">
    <source>
        <dbReference type="SAM" id="MobiDB-lite"/>
    </source>
</evidence>
<organism evidence="3 4">
    <name type="scientific">Saitozyma podzolica</name>
    <dbReference type="NCBI Taxonomy" id="1890683"/>
    <lineage>
        <taxon>Eukaryota</taxon>
        <taxon>Fungi</taxon>
        <taxon>Dikarya</taxon>
        <taxon>Basidiomycota</taxon>
        <taxon>Agaricomycotina</taxon>
        <taxon>Tremellomycetes</taxon>
        <taxon>Tremellales</taxon>
        <taxon>Trimorphomycetaceae</taxon>
        <taxon>Saitozyma</taxon>
    </lineage>
</organism>
<dbReference type="PANTHER" id="PTHR31668">
    <property type="entry name" value="GLUCOSE TRANSPORT TRANSCRIPTION REGULATOR RGT1-RELATED-RELATED"/>
    <property type="match status" value="1"/>
</dbReference>
<gene>
    <name evidence="3" type="ORF">EHS25_005377</name>
</gene>
<reference evidence="3 4" key="1">
    <citation type="submission" date="2018-11" db="EMBL/GenBank/DDBJ databases">
        <title>Genome sequence of Saitozyma podzolica DSM 27192.</title>
        <authorList>
            <person name="Aliyu H."/>
            <person name="Gorte O."/>
            <person name="Ochsenreither K."/>
        </authorList>
    </citation>
    <scope>NUCLEOTIDE SEQUENCE [LARGE SCALE GENOMIC DNA]</scope>
    <source>
        <strain evidence="3 4">DSM 27192</strain>
    </source>
</reference>
<dbReference type="Proteomes" id="UP000279259">
    <property type="component" value="Unassembled WGS sequence"/>
</dbReference>
<sequence length="636" mass="69287">MLGNPNQSPSMATAGPVIRACDQCHKKRARPTAERAAQQKSAEAESASPSAFLADPTFPSVISPTGELLEQRAFHTLSDFGDIGLGDMSTGTASARSFDQLLDSFGSVSMPSVQLGQPLADTNSFFNPFGQYDLPFDVESWLAPPPGQTDDVPSWVVRPVARFNQDTASPCPKTTGDERSMARTTAQEVQPLTATQPLDPSAFGDALGSRTSVSTIVPIIFDSVILPQLDIFYERLHDIVPILPKHHTLSRATRGDYETSIDFASLLLAMAALALIQPVVADEAYDWERSTRQAQRLVDEACRLKGLSSSGENIGIDNVLSSFLLSLCLLGLGRLDAAWFRLREALVLAEAMQAQERRSVGTGLQVDEVERIRRQRLYGVLALTERSYALLQHQRLSYGAGSGATRILPTDLSNGETDDPSHKRAVFGLSALMRLFCFIDETVIGCWSDTNHQPEDCGLTRDKVINLQRELDRALDTSQTALSKSSMATGDVSEIRKADLLVTQQWLKNRVWKLSLSHNFVEVGSRVAELSAVYPVAIGNATLSSCLALSMRSAEANGLAWVEKLYDIAQTIVSLHALDSALLDQPVAPSTESSGKAHPLAGRETLQQLLAQITTFRAGRNPYFQKLKDDMARLGV</sequence>
<dbReference type="EMBL" id="RSCD01000023">
    <property type="protein sequence ID" value="RSH83762.1"/>
    <property type="molecule type" value="Genomic_DNA"/>
</dbReference>
<dbReference type="STRING" id="1890683.A0A427XY66"/>
<protein>
    <recommendedName>
        <fullName evidence="5">Transcription factor domain-containing protein</fullName>
    </recommendedName>
</protein>
<keyword evidence="4" id="KW-1185">Reference proteome</keyword>
<comment type="caution">
    <text evidence="3">The sequence shown here is derived from an EMBL/GenBank/DDBJ whole genome shotgun (WGS) entry which is preliminary data.</text>
</comment>
<dbReference type="OrthoDB" id="271595at2759"/>
<dbReference type="InterPro" id="IPR050797">
    <property type="entry name" value="Carb_Metab_Trans_Reg"/>
</dbReference>
<keyword evidence="1" id="KW-0539">Nucleus</keyword>